<dbReference type="OrthoDB" id="975012at2"/>
<evidence type="ECO:0000256" key="2">
    <source>
        <dbReference type="ARBA" id="ARBA00022898"/>
    </source>
</evidence>
<dbReference type="RefSeq" id="WP_127805061.1">
    <property type="nucleotide sequence ID" value="NZ_SACY01000005.1"/>
</dbReference>
<proteinExistence type="predicted"/>
<dbReference type="SUPFAM" id="SSF53383">
    <property type="entry name" value="PLP-dependent transferases"/>
    <property type="match status" value="1"/>
</dbReference>
<evidence type="ECO:0000259" key="3">
    <source>
        <dbReference type="Pfam" id="PF00266"/>
    </source>
</evidence>
<sequence>MLSFYPGPSKVHPIGLEFIQEAYRNGIVSVNHRSKTFENLYQNTEAVLKEKWNIPSDYHIYFVSSATEAWEIVSHSLVLEQSAHFFNGAFGEKWAFYNDFWNPNSIKIPFSEQVHLSEFIQNSDIDFSNSDTICLVQSETSNGTGQTIRRKDFSKSSNAIIAVDATSSMGGIELPWIEADVWFASVQKCMGLPAGMGILICSPMALERAHKKGRKNKYNDLLFMEENRQKHQTHLTPNVLSIYLLNQMTHYLPNIKNTEIETLAKSQVFEDFLNNFDNKSCDFLIKEPLLRLPTVLTFSGNETWIKELHKASEKEGITLGKGYGKFKNNTFRIANFPSHTQEDFHQLIQFFTHYGI</sequence>
<comment type="cofactor">
    <cofactor evidence="1">
        <name>pyridoxal 5'-phosphate</name>
        <dbReference type="ChEBI" id="CHEBI:597326"/>
    </cofactor>
</comment>
<dbReference type="Proteomes" id="UP000282832">
    <property type="component" value="Unassembled WGS sequence"/>
</dbReference>
<feature type="domain" description="Aminotransferase class V" evidence="3">
    <location>
        <begin position="16"/>
        <end position="322"/>
    </location>
</feature>
<dbReference type="InterPro" id="IPR000192">
    <property type="entry name" value="Aminotrans_V_dom"/>
</dbReference>
<dbReference type="PANTHER" id="PTHR21152:SF40">
    <property type="entry name" value="ALANINE--GLYOXYLATE AMINOTRANSFERASE"/>
    <property type="match status" value="1"/>
</dbReference>
<dbReference type="PANTHER" id="PTHR21152">
    <property type="entry name" value="AMINOTRANSFERASE CLASS V"/>
    <property type="match status" value="1"/>
</dbReference>
<dbReference type="GO" id="GO:0019265">
    <property type="term" value="P:glycine biosynthetic process, by transamination of glyoxylate"/>
    <property type="evidence" value="ECO:0007669"/>
    <property type="project" value="TreeGrafter"/>
</dbReference>
<dbReference type="Pfam" id="PF00266">
    <property type="entry name" value="Aminotran_5"/>
    <property type="match status" value="1"/>
</dbReference>
<dbReference type="Gene3D" id="3.40.640.10">
    <property type="entry name" value="Type I PLP-dependent aspartate aminotransferase-like (Major domain)"/>
    <property type="match status" value="1"/>
</dbReference>
<evidence type="ECO:0000313" key="5">
    <source>
        <dbReference type="Proteomes" id="UP000282832"/>
    </source>
</evidence>
<dbReference type="InterPro" id="IPR015422">
    <property type="entry name" value="PyrdxlP-dep_Trfase_small"/>
</dbReference>
<keyword evidence="5" id="KW-1185">Reference proteome</keyword>
<keyword evidence="4" id="KW-0032">Aminotransferase</keyword>
<evidence type="ECO:0000313" key="4">
    <source>
        <dbReference type="EMBL" id="RVU23469.1"/>
    </source>
</evidence>
<name>A0A437PMR7_9BACT</name>
<dbReference type="GO" id="GO:0004760">
    <property type="term" value="F:L-serine-pyruvate transaminase activity"/>
    <property type="evidence" value="ECO:0007669"/>
    <property type="project" value="TreeGrafter"/>
</dbReference>
<comment type="caution">
    <text evidence="4">The sequence shown here is derived from an EMBL/GenBank/DDBJ whole genome shotgun (WGS) entry which is preliminary data.</text>
</comment>
<dbReference type="AlphaFoldDB" id="A0A437PMR7"/>
<protein>
    <submittedName>
        <fullName evidence="4">Aminotransferase class V-fold PLP-dependent enzyme</fullName>
    </submittedName>
</protein>
<accession>A0A437PMR7</accession>
<dbReference type="Gene3D" id="3.90.1150.10">
    <property type="entry name" value="Aspartate Aminotransferase, domain 1"/>
    <property type="match status" value="1"/>
</dbReference>
<gene>
    <name evidence="4" type="ORF">EOJ36_10330</name>
</gene>
<dbReference type="EMBL" id="SACY01000005">
    <property type="protein sequence ID" value="RVU23469.1"/>
    <property type="molecule type" value="Genomic_DNA"/>
</dbReference>
<keyword evidence="2" id="KW-0663">Pyridoxal phosphate</keyword>
<organism evidence="4 5">
    <name type="scientific">Sandaracinomonas limnophila</name>
    <dbReference type="NCBI Taxonomy" id="1862386"/>
    <lineage>
        <taxon>Bacteria</taxon>
        <taxon>Pseudomonadati</taxon>
        <taxon>Bacteroidota</taxon>
        <taxon>Cytophagia</taxon>
        <taxon>Cytophagales</taxon>
        <taxon>Flectobacillaceae</taxon>
        <taxon>Sandaracinomonas</taxon>
    </lineage>
</organism>
<dbReference type="GO" id="GO:0008453">
    <property type="term" value="F:alanine-glyoxylate transaminase activity"/>
    <property type="evidence" value="ECO:0007669"/>
    <property type="project" value="TreeGrafter"/>
</dbReference>
<dbReference type="InterPro" id="IPR015421">
    <property type="entry name" value="PyrdxlP-dep_Trfase_major"/>
</dbReference>
<keyword evidence="4" id="KW-0808">Transferase</keyword>
<dbReference type="InterPro" id="IPR015424">
    <property type="entry name" value="PyrdxlP-dep_Trfase"/>
</dbReference>
<reference evidence="4 5" key="1">
    <citation type="submission" date="2019-01" db="EMBL/GenBank/DDBJ databases">
        <authorList>
            <person name="Chen W.-M."/>
        </authorList>
    </citation>
    <scope>NUCLEOTIDE SEQUENCE [LARGE SCALE GENOMIC DNA]</scope>
    <source>
        <strain evidence="4 5">FSY-15</strain>
    </source>
</reference>
<evidence type="ECO:0000256" key="1">
    <source>
        <dbReference type="ARBA" id="ARBA00001933"/>
    </source>
</evidence>